<dbReference type="SUPFAM" id="SSF51905">
    <property type="entry name" value="FAD/NAD(P)-binding domain"/>
    <property type="match status" value="1"/>
</dbReference>
<evidence type="ECO:0000313" key="7">
    <source>
        <dbReference type="Proteomes" id="UP000642509"/>
    </source>
</evidence>
<sequence>MSAAPDHGPGRRVSTDVLVIGAGPTGLMAGAWCARLGLQSLVVDGKAGPTRESRALAVQARSLEVYRQLGLAQAVLDGATPAASVSPGFRHRTLGTVRLDRVGQQLTPFPGITIFEQSANEELLARHLRDQHRPVAWGTSFRSFVTDPRAAGPGGAVTAELDSPEGLVQVSARYVVAADGASSAVRRALGIAFEGATNRFEFYVLDAYGVTGTESGITLRASREHFMLAFPLGDDGRGGRRARLLGILRAEDPSPADPGQGAGPDSDPGNGPDHGPLASSPAAAEARDEARARASLAEEFGVRYAGTDWYSTYRVHHRVAAAFRAGRVFLAGDAAHIHSPVGAQGMNTGLQDAQNIVCTIADVLAGREPEDVLDRYESERRPVALNLVRTTDVVFGAVTSMAPLARLLRTRVFPLAAPALLRVAPRIPLGGRMFGYLSQIRIHYWMPGTEADHTGARRRHRGTVLGRRLPWVPDAGPTGPVPGGDGRGDNHEALNTAEWQVHAYGPAADRWARDLADRHREKDRAGPVRANGARADGGHVAAGDGPASYTEAGLPVLRFRAAPEAGLPDGTALLIRPDGFVAEVRDGSSAPAGRVSPR</sequence>
<dbReference type="Proteomes" id="UP000642509">
    <property type="component" value="Unassembled WGS sequence"/>
</dbReference>
<proteinExistence type="predicted"/>
<evidence type="ECO:0000256" key="3">
    <source>
        <dbReference type="ARBA" id="ARBA00022827"/>
    </source>
</evidence>
<feature type="region of interest" description="Disordered" evidence="4">
    <location>
        <begin position="518"/>
        <end position="546"/>
    </location>
</feature>
<feature type="region of interest" description="Disordered" evidence="4">
    <location>
        <begin position="250"/>
        <end position="290"/>
    </location>
</feature>
<name>A0ABQ2MF16_9MICC</name>
<feature type="domain" description="FAD-binding" evidence="5">
    <location>
        <begin position="15"/>
        <end position="390"/>
    </location>
</feature>
<reference evidence="7" key="1">
    <citation type="journal article" date="2019" name="Int. J. Syst. Evol. Microbiol.">
        <title>The Global Catalogue of Microorganisms (GCM) 10K type strain sequencing project: providing services to taxonomists for standard genome sequencing and annotation.</title>
        <authorList>
            <consortium name="The Broad Institute Genomics Platform"/>
            <consortium name="The Broad Institute Genome Sequencing Center for Infectious Disease"/>
            <person name="Wu L."/>
            <person name="Ma J."/>
        </authorList>
    </citation>
    <scope>NUCLEOTIDE SEQUENCE [LARGE SCALE GENOMIC DNA]</scope>
    <source>
        <strain evidence="7">CGMCC 1.7064</strain>
    </source>
</reference>
<protein>
    <submittedName>
        <fullName evidence="6">2-polyprenyl-6-methoxyphenol hydroxylase</fullName>
    </submittedName>
</protein>
<evidence type="ECO:0000256" key="4">
    <source>
        <dbReference type="SAM" id="MobiDB-lite"/>
    </source>
</evidence>
<dbReference type="Gene3D" id="3.50.50.60">
    <property type="entry name" value="FAD/NAD(P)-binding domain"/>
    <property type="match status" value="1"/>
</dbReference>
<gene>
    <name evidence="6" type="ORF">GCM10010977_30690</name>
</gene>
<organism evidence="6 7">
    <name type="scientific">Citricoccus zhacaiensis</name>
    <dbReference type="NCBI Taxonomy" id="489142"/>
    <lineage>
        <taxon>Bacteria</taxon>
        <taxon>Bacillati</taxon>
        <taxon>Actinomycetota</taxon>
        <taxon>Actinomycetes</taxon>
        <taxon>Micrococcales</taxon>
        <taxon>Micrococcaceae</taxon>
        <taxon>Citricoccus</taxon>
    </lineage>
</organism>
<dbReference type="InterPro" id="IPR036188">
    <property type="entry name" value="FAD/NAD-bd_sf"/>
</dbReference>
<comment type="caution">
    <text evidence="6">The sequence shown here is derived from an EMBL/GenBank/DDBJ whole genome shotgun (WGS) entry which is preliminary data.</text>
</comment>
<dbReference type="EMBL" id="BMLQ01000011">
    <property type="protein sequence ID" value="GGO49248.1"/>
    <property type="molecule type" value="Genomic_DNA"/>
</dbReference>
<evidence type="ECO:0000259" key="5">
    <source>
        <dbReference type="Pfam" id="PF01494"/>
    </source>
</evidence>
<comment type="cofactor">
    <cofactor evidence="1">
        <name>FAD</name>
        <dbReference type="ChEBI" id="CHEBI:57692"/>
    </cofactor>
</comment>
<dbReference type="Pfam" id="PF01494">
    <property type="entry name" value="FAD_binding_3"/>
    <property type="match status" value="1"/>
</dbReference>
<dbReference type="InterPro" id="IPR002938">
    <property type="entry name" value="FAD-bd"/>
</dbReference>
<keyword evidence="3" id="KW-0274">FAD</keyword>
<evidence type="ECO:0000256" key="2">
    <source>
        <dbReference type="ARBA" id="ARBA00022630"/>
    </source>
</evidence>
<accession>A0ABQ2MF16</accession>
<dbReference type="RefSeq" id="WP_188806977.1">
    <property type="nucleotide sequence ID" value="NZ_BAAAOU010000015.1"/>
</dbReference>
<dbReference type="InterPro" id="IPR050641">
    <property type="entry name" value="RIFMO-like"/>
</dbReference>
<keyword evidence="2" id="KW-0285">Flavoprotein</keyword>
<evidence type="ECO:0000313" key="6">
    <source>
        <dbReference type="EMBL" id="GGO49248.1"/>
    </source>
</evidence>
<keyword evidence="7" id="KW-1185">Reference proteome</keyword>
<dbReference type="Gene3D" id="3.30.70.2450">
    <property type="match status" value="1"/>
</dbReference>
<dbReference type="PRINTS" id="PR00420">
    <property type="entry name" value="RNGMNOXGNASE"/>
</dbReference>
<evidence type="ECO:0000256" key="1">
    <source>
        <dbReference type="ARBA" id="ARBA00001974"/>
    </source>
</evidence>
<dbReference type="PANTHER" id="PTHR43004:SF19">
    <property type="entry name" value="BINDING MONOOXYGENASE, PUTATIVE (JCVI)-RELATED"/>
    <property type="match status" value="1"/>
</dbReference>
<dbReference type="PANTHER" id="PTHR43004">
    <property type="entry name" value="TRK SYSTEM POTASSIUM UPTAKE PROTEIN"/>
    <property type="match status" value="1"/>
</dbReference>